<feature type="transmembrane region" description="Helical" evidence="6">
    <location>
        <begin position="429"/>
        <end position="452"/>
    </location>
</feature>
<accession>A0ABX3MSF4</accession>
<feature type="transmembrane region" description="Helical" evidence="6">
    <location>
        <begin position="15"/>
        <end position="32"/>
    </location>
</feature>
<keyword evidence="2" id="KW-1003">Cell membrane</keyword>
<feature type="transmembrane region" description="Helical" evidence="6">
    <location>
        <begin position="39"/>
        <end position="57"/>
    </location>
</feature>
<evidence type="ECO:0000256" key="6">
    <source>
        <dbReference type="SAM" id="Phobius"/>
    </source>
</evidence>
<feature type="transmembrane region" description="Helical" evidence="6">
    <location>
        <begin position="366"/>
        <end position="383"/>
    </location>
</feature>
<dbReference type="EMBL" id="MPZS01000001">
    <property type="protein sequence ID" value="OOY14161.1"/>
    <property type="molecule type" value="Genomic_DNA"/>
</dbReference>
<evidence type="ECO:0000256" key="5">
    <source>
        <dbReference type="ARBA" id="ARBA00023136"/>
    </source>
</evidence>
<keyword evidence="10" id="KW-1185">Reference proteome</keyword>
<dbReference type="InterPro" id="IPR052159">
    <property type="entry name" value="Competence_DNA_uptake"/>
</dbReference>
<evidence type="ECO:0000259" key="7">
    <source>
        <dbReference type="Pfam" id="PF03772"/>
    </source>
</evidence>
<keyword evidence="3 6" id="KW-0812">Transmembrane</keyword>
<feature type="domain" description="ComEC/Rec2-related protein" evidence="7">
    <location>
        <begin position="234"/>
        <end position="507"/>
    </location>
</feature>
<feature type="transmembrane region" description="Helical" evidence="6">
    <location>
        <begin position="296"/>
        <end position="317"/>
    </location>
</feature>
<gene>
    <name evidence="9" type="ORF">BMG00_02970</name>
</gene>
<feature type="transmembrane region" description="Helical" evidence="6">
    <location>
        <begin position="459"/>
        <end position="477"/>
    </location>
</feature>
<comment type="subcellular location">
    <subcellularLocation>
        <location evidence="1">Cell membrane</location>
        <topology evidence="1">Multi-pass membrane protein</topology>
    </subcellularLocation>
</comment>
<evidence type="ECO:0000259" key="8">
    <source>
        <dbReference type="Pfam" id="PF13567"/>
    </source>
</evidence>
<dbReference type="Pfam" id="PF03772">
    <property type="entry name" value="Competence"/>
    <property type="match status" value="1"/>
</dbReference>
<evidence type="ECO:0000256" key="4">
    <source>
        <dbReference type="ARBA" id="ARBA00022989"/>
    </source>
</evidence>
<dbReference type="PANTHER" id="PTHR30619:SF1">
    <property type="entry name" value="RECOMBINATION PROTEIN 2"/>
    <property type="match status" value="1"/>
</dbReference>
<evidence type="ECO:0000256" key="3">
    <source>
        <dbReference type="ARBA" id="ARBA00022692"/>
    </source>
</evidence>
<proteinExistence type="predicted"/>
<feature type="transmembrane region" description="Helical" evidence="6">
    <location>
        <begin position="395"/>
        <end position="417"/>
    </location>
</feature>
<organism evidence="9 10">
    <name type="scientific">Thioclava marina</name>
    <dbReference type="NCBI Taxonomy" id="1915077"/>
    <lineage>
        <taxon>Bacteria</taxon>
        <taxon>Pseudomonadati</taxon>
        <taxon>Pseudomonadota</taxon>
        <taxon>Alphaproteobacteria</taxon>
        <taxon>Rhodobacterales</taxon>
        <taxon>Paracoccaceae</taxon>
        <taxon>Thioclava</taxon>
    </lineage>
</organism>
<feature type="transmembrane region" description="Helical" evidence="6">
    <location>
        <begin position="338"/>
        <end position="354"/>
    </location>
</feature>
<dbReference type="NCBIfam" id="TIGR00360">
    <property type="entry name" value="ComEC_N-term"/>
    <property type="match status" value="1"/>
</dbReference>
<feature type="transmembrane region" description="Helical" evidence="6">
    <location>
        <begin position="63"/>
        <end position="82"/>
    </location>
</feature>
<evidence type="ECO:0000313" key="9">
    <source>
        <dbReference type="EMBL" id="OOY14161.1"/>
    </source>
</evidence>
<reference evidence="9 10" key="1">
    <citation type="submission" date="2016-11" db="EMBL/GenBank/DDBJ databases">
        <title>A multilocus sequence analysis scheme for characterization of bacteria in the genus Thioclava.</title>
        <authorList>
            <person name="Liu Y."/>
            <person name="Shao Z."/>
        </authorList>
    </citation>
    <scope>NUCLEOTIDE SEQUENCE [LARGE SCALE GENOMIC DNA]</scope>
    <source>
        <strain evidence="9 10">11.10-0-13</strain>
    </source>
</reference>
<dbReference type="InterPro" id="IPR025405">
    <property type="entry name" value="DUF4131"/>
</dbReference>
<protein>
    <recommendedName>
        <fullName evidence="11">Competence protein ComEC</fullName>
    </recommendedName>
</protein>
<evidence type="ECO:0000313" key="10">
    <source>
        <dbReference type="Proteomes" id="UP000242224"/>
    </source>
</evidence>
<name>A0ABX3MSF4_9RHOB</name>
<keyword evidence="5 6" id="KW-0472">Membrane</keyword>
<dbReference type="PANTHER" id="PTHR30619">
    <property type="entry name" value="DNA INTERNALIZATION/COMPETENCE PROTEIN COMEC/REC2"/>
    <property type="match status" value="1"/>
</dbReference>
<dbReference type="Pfam" id="PF13567">
    <property type="entry name" value="DUF4131"/>
    <property type="match status" value="1"/>
</dbReference>
<comment type="caution">
    <text evidence="9">The sequence shown here is derived from an EMBL/GenBank/DDBJ whole genome shotgun (WGS) entry which is preliminary data.</text>
</comment>
<feature type="domain" description="DUF4131" evidence="8">
    <location>
        <begin position="44"/>
        <end position="192"/>
    </location>
</feature>
<dbReference type="Proteomes" id="UP000242224">
    <property type="component" value="Unassembled WGS sequence"/>
</dbReference>
<evidence type="ECO:0000256" key="2">
    <source>
        <dbReference type="ARBA" id="ARBA00022475"/>
    </source>
</evidence>
<evidence type="ECO:0000256" key="1">
    <source>
        <dbReference type="ARBA" id="ARBA00004651"/>
    </source>
</evidence>
<dbReference type="InterPro" id="IPR004477">
    <property type="entry name" value="ComEC_N"/>
</dbReference>
<feature type="transmembrane region" description="Helical" evidence="6">
    <location>
        <begin position="483"/>
        <end position="506"/>
    </location>
</feature>
<evidence type="ECO:0008006" key="11">
    <source>
        <dbReference type="Google" id="ProtNLM"/>
    </source>
</evidence>
<feature type="transmembrane region" description="Helical" evidence="6">
    <location>
        <begin position="255"/>
        <end position="276"/>
    </location>
</feature>
<sequence length="674" mass="70787">MEDPLGALSRARLQLFLWMPVALSAGVGLYFSRLTEPGFADYSLAVLFGLLSAALALRAPVPMRFPAALVMLAALGFLLAGLRAQSVAAPVLSFRYYGPVTGRVVMIDRAASDRIRVTLDTVRLDRVSPSRTLARVRVTLHGAVPATLEPGAQVMMSAHLSPPPPPAAPDAYDFRRSAWFDQLGAVGYTRSPLLRAAPPDPGDWALAAHRTRMGLSQAIQERISGQPGAIAAALMTGDRSGLSEATREAMRRSNLAHLIAISGLHMGMLSGFVFALVRYGLALVGRPALIWPTKKLAALAALIAASAYLWLAGPAVSTQRAWIMVSVMLGAVLVDRRALSLRTVALAASLLLIWKPESLTEPGFQMSFAATTALIVALGPWTRAARRLPRPLRPVLMLVATSLIAGAATAPIVAAQFHRLSEYGVLANLLAVPAMGLLVMPMGVLAAILAPLGLAGPALWAMGLGTGWILRVATWVSGFEGSVLSIVQPGPAVVPLLALGVIGMILTRGAGRSLSGLAILAATLLWSRAPADRPALLIAPEAQQIGLMTAQGRVLAKPGAGFISGRWLEADGDATSLEEAAARPAFTGPDAARLTQFRAAPLILLTGKSAPARLADLCTPGALAVIAARLPEPPKGCELWDINRLRETGAVAIDSLGRITTTAQTKGRRLWTAP</sequence>
<keyword evidence="4 6" id="KW-1133">Transmembrane helix</keyword>